<organism evidence="2 3">
    <name type="scientific">[Phormidium ambiguum] IAM M-71</name>
    <dbReference type="NCBI Taxonomy" id="454136"/>
    <lineage>
        <taxon>Bacteria</taxon>
        <taxon>Bacillati</taxon>
        <taxon>Cyanobacteriota</taxon>
        <taxon>Cyanophyceae</taxon>
        <taxon>Oscillatoriophycideae</taxon>
        <taxon>Aerosakkonematales</taxon>
        <taxon>Aerosakkonemataceae</taxon>
        <taxon>Floridanema</taxon>
    </lineage>
</organism>
<evidence type="ECO:0008006" key="4">
    <source>
        <dbReference type="Google" id="ProtNLM"/>
    </source>
</evidence>
<dbReference type="Proteomes" id="UP000185860">
    <property type="component" value="Unassembled WGS sequence"/>
</dbReference>
<proteinExistence type="predicted"/>
<evidence type="ECO:0000313" key="2">
    <source>
        <dbReference type="EMBL" id="OKH37351.1"/>
    </source>
</evidence>
<protein>
    <recommendedName>
        <fullName evidence="4">PEP-CTERM sorting domain-containing protein</fullName>
    </recommendedName>
</protein>
<feature type="chain" id="PRO_5012752910" description="PEP-CTERM sorting domain-containing protein" evidence="1">
    <location>
        <begin position="18"/>
        <end position="241"/>
    </location>
</feature>
<accession>A0A1U7IJI1</accession>
<comment type="caution">
    <text evidence="2">The sequence shown here is derived from an EMBL/GenBank/DDBJ whole genome shotgun (WGS) entry which is preliminary data.</text>
</comment>
<keyword evidence="1" id="KW-0732">Signal</keyword>
<dbReference type="EMBL" id="MRCE01000012">
    <property type="protein sequence ID" value="OKH37351.1"/>
    <property type="molecule type" value="Genomic_DNA"/>
</dbReference>
<dbReference type="NCBIfam" id="TIGR02595">
    <property type="entry name" value="PEP_CTERM"/>
    <property type="match status" value="1"/>
</dbReference>
<name>A0A1U7IJI1_9CYAN</name>
<sequence length="241" mass="25057">MLTTAVVLGFAASPSLAATFDAAADFSINNNPNSVWQYGWSSTLGSALNLLSNTKSDCGGQIDVWFRPNSAFGAPIIANNKTGNTIQCGTGKFAPGELLLHPGASNEYSVVRWVAPEAGNYSIATKFAGADFVGPTTTDVHVLYNGVSLFNDLVNGFGDPSAKLWATTLSVAAGDIIDFAVGFGSGGFWYDTTSLDVTISSTTSPKSVPESTSTLGLLALSIFGASSLLKRKQQESSSGFK</sequence>
<evidence type="ECO:0000313" key="3">
    <source>
        <dbReference type="Proteomes" id="UP000185860"/>
    </source>
</evidence>
<gene>
    <name evidence="2" type="ORF">NIES2119_13975</name>
</gene>
<dbReference type="AlphaFoldDB" id="A0A1U7IJI1"/>
<dbReference type="InterPro" id="IPR013424">
    <property type="entry name" value="Ice-binding_C"/>
</dbReference>
<evidence type="ECO:0000256" key="1">
    <source>
        <dbReference type="SAM" id="SignalP"/>
    </source>
</evidence>
<reference evidence="2 3" key="1">
    <citation type="submission" date="2016-11" db="EMBL/GenBank/DDBJ databases">
        <title>Draft Genome Sequences of Nine Cyanobacterial Strains from Diverse Habitats.</title>
        <authorList>
            <person name="Zhu T."/>
            <person name="Hou S."/>
            <person name="Lu X."/>
            <person name="Hess W.R."/>
        </authorList>
    </citation>
    <scope>NUCLEOTIDE SEQUENCE [LARGE SCALE GENOMIC DNA]</scope>
    <source>
        <strain evidence="2 3">IAM M-71</strain>
    </source>
</reference>
<feature type="signal peptide" evidence="1">
    <location>
        <begin position="1"/>
        <end position="17"/>
    </location>
</feature>
<dbReference type="STRING" id="454136.NIES2119_13975"/>